<organism evidence="9 10">
    <name type="scientific">Galdieria partita</name>
    <dbReference type="NCBI Taxonomy" id="83374"/>
    <lineage>
        <taxon>Eukaryota</taxon>
        <taxon>Rhodophyta</taxon>
        <taxon>Bangiophyceae</taxon>
        <taxon>Galdieriales</taxon>
        <taxon>Galdieriaceae</taxon>
        <taxon>Galdieria</taxon>
    </lineage>
</organism>
<dbReference type="PROSITE" id="PS50076">
    <property type="entry name" value="DNAJ_2"/>
    <property type="match status" value="1"/>
</dbReference>
<dbReference type="Pfam" id="PF01556">
    <property type="entry name" value="DnaJ_C"/>
    <property type="match status" value="1"/>
</dbReference>
<dbReference type="SUPFAM" id="SSF57938">
    <property type="entry name" value="DnaJ/Hsp40 cysteine-rich domain"/>
    <property type="match status" value="1"/>
</dbReference>
<reference evidence="9" key="2">
    <citation type="submission" date="2022-01" db="EMBL/GenBank/DDBJ databases">
        <authorList>
            <person name="Hirooka S."/>
            <person name="Miyagishima S.Y."/>
        </authorList>
    </citation>
    <scope>NUCLEOTIDE SEQUENCE</scope>
    <source>
        <strain evidence="9">NBRC 102759</strain>
    </source>
</reference>
<dbReference type="InterPro" id="IPR018253">
    <property type="entry name" value="DnaJ_domain_CS"/>
</dbReference>
<dbReference type="InterPro" id="IPR002939">
    <property type="entry name" value="DnaJ_C"/>
</dbReference>
<dbReference type="PRINTS" id="PR00625">
    <property type="entry name" value="JDOMAIN"/>
</dbReference>
<gene>
    <name evidence="9" type="ORF">GpartN1_g4598.t1</name>
</gene>
<feature type="zinc finger region" description="CR-type" evidence="6">
    <location>
        <begin position="236"/>
        <end position="315"/>
    </location>
</feature>
<evidence type="ECO:0000256" key="4">
    <source>
        <dbReference type="ARBA" id="ARBA00022833"/>
    </source>
</evidence>
<dbReference type="HAMAP" id="MF_01152">
    <property type="entry name" value="DnaJ"/>
    <property type="match status" value="1"/>
</dbReference>
<evidence type="ECO:0000256" key="1">
    <source>
        <dbReference type="ARBA" id="ARBA00022723"/>
    </source>
</evidence>
<evidence type="ECO:0000259" key="8">
    <source>
        <dbReference type="PROSITE" id="PS51188"/>
    </source>
</evidence>
<dbReference type="CDD" id="cd10747">
    <property type="entry name" value="DnaJ_C"/>
    <property type="match status" value="1"/>
</dbReference>
<evidence type="ECO:0008006" key="11">
    <source>
        <dbReference type="Google" id="ProtNLM"/>
    </source>
</evidence>
<reference evidence="9" key="1">
    <citation type="journal article" date="2022" name="Proc. Natl. Acad. Sci. U.S.A.">
        <title>Life cycle and functional genomics of the unicellular red alga Galdieria for elucidating algal and plant evolution and industrial use.</title>
        <authorList>
            <person name="Hirooka S."/>
            <person name="Itabashi T."/>
            <person name="Ichinose T.M."/>
            <person name="Onuma R."/>
            <person name="Fujiwara T."/>
            <person name="Yamashita S."/>
            <person name="Jong L.W."/>
            <person name="Tomita R."/>
            <person name="Iwane A.H."/>
            <person name="Miyagishima S.Y."/>
        </authorList>
    </citation>
    <scope>NUCLEOTIDE SEQUENCE</scope>
    <source>
        <strain evidence="9">NBRC 102759</strain>
    </source>
</reference>
<dbReference type="PANTHER" id="PTHR43096">
    <property type="entry name" value="DNAJ HOMOLOG 1, MITOCHONDRIAL-RELATED"/>
    <property type="match status" value="1"/>
</dbReference>
<dbReference type="InterPro" id="IPR008971">
    <property type="entry name" value="HSP40/DnaJ_pept-bd"/>
</dbReference>
<dbReference type="EMBL" id="BQMJ01000037">
    <property type="protein sequence ID" value="GJQ12807.1"/>
    <property type="molecule type" value="Genomic_DNA"/>
</dbReference>
<evidence type="ECO:0000313" key="10">
    <source>
        <dbReference type="Proteomes" id="UP001061958"/>
    </source>
</evidence>
<evidence type="ECO:0000256" key="3">
    <source>
        <dbReference type="ARBA" id="ARBA00022771"/>
    </source>
</evidence>
<dbReference type="OrthoDB" id="10256793at2759"/>
<dbReference type="GO" id="GO:0005524">
    <property type="term" value="F:ATP binding"/>
    <property type="evidence" value="ECO:0007669"/>
    <property type="project" value="InterPro"/>
</dbReference>
<dbReference type="SMART" id="SM00271">
    <property type="entry name" value="DnaJ"/>
    <property type="match status" value="1"/>
</dbReference>
<dbReference type="SUPFAM" id="SSF46565">
    <property type="entry name" value="Chaperone J-domain"/>
    <property type="match status" value="1"/>
</dbReference>
<feature type="domain" description="J" evidence="7">
    <location>
        <begin position="92"/>
        <end position="155"/>
    </location>
</feature>
<dbReference type="GO" id="GO:0031072">
    <property type="term" value="F:heat shock protein binding"/>
    <property type="evidence" value="ECO:0007669"/>
    <property type="project" value="InterPro"/>
</dbReference>
<proteinExistence type="inferred from homology"/>
<dbReference type="InterPro" id="IPR001305">
    <property type="entry name" value="HSP_DnaJ_Cys-rich_dom"/>
</dbReference>
<protein>
    <recommendedName>
        <fullName evidence="11">Chaperone protein DnaJ</fullName>
    </recommendedName>
</protein>
<feature type="domain" description="CR-type" evidence="8">
    <location>
        <begin position="236"/>
        <end position="315"/>
    </location>
</feature>
<keyword evidence="3 6" id="KW-0863">Zinc-finger</keyword>
<dbReference type="Gene3D" id="1.10.287.110">
    <property type="entry name" value="DnaJ domain"/>
    <property type="match status" value="1"/>
</dbReference>
<evidence type="ECO:0000313" key="9">
    <source>
        <dbReference type="EMBL" id="GJQ12807.1"/>
    </source>
</evidence>
<keyword evidence="5" id="KW-0143">Chaperone</keyword>
<name>A0A9C7Q0D2_9RHOD</name>
<dbReference type="PANTHER" id="PTHR43096:SF52">
    <property type="entry name" value="DNAJ HOMOLOG 1, MITOCHONDRIAL-RELATED"/>
    <property type="match status" value="1"/>
</dbReference>
<keyword evidence="4 6" id="KW-0862">Zinc</keyword>
<sequence length="500" mass="54295">MPPYVLIRAASRKSATCFRKYNFFDREKTMEYFFLREYATSQRQGACKGLSSSFSGLSGLTKDKMSHISSRQKASLRIFSLKRLYSSGSKRDYYEILGVPRNASQQEIKKAYYRLAKEYHPDSGPKGDKNKFMEIGEAYEVLSDDKKRSIYDQYGREGVRAADAGGDARSSAGFEGFGPGGFTSAEEIFREFNEFFGGRGFGPFAGGGRRSGSQTAVRGSDVELRISLDFMEAAKGCEKEVRFTGKVECSKCSGSGSSSRGMATQACTACGGSGTEAFSQGFFAFETTCRKCGGSGQIIRDPCGACNGTGVTSGSRSVRVKVPPGVDTGTTLRVAKKGEAGLRGGGAGDLFVRIHVAEDEYFHREGADLHVVAPITFAQAALGGTVRVRTLDGEVEVKIPPGSQSNDMKVIRGRGLPKIGSGGYGNQYVHFQVVVPTQLSPKQRQLIEELAREDPEILQTTNSSNGRGGRNMAKHFFQKLRDMFGKENHSEKSQTKEGTG</sequence>
<evidence type="ECO:0000256" key="2">
    <source>
        <dbReference type="ARBA" id="ARBA00022737"/>
    </source>
</evidence>
<dbReference type="AlphaFoldDB" id="A0A9C7Q0D2"/>
<comment type="caution">
    <text evidence="9">The sequence shown here is derived from an EMBL/GenBank/DDBJ whole genome shotgun (WGS) entry which is preliminary data.</text>
</comment>
<dbReference type="GO" id="GO:0005737">
    <property type="term" value="C:cytoplasm"/>
    <property type="evidence" value="ECO:0007669"/>
    <property type="project" value="TreeGrafter"/>
</dbReference>
<dbReference type="InterPro" id="IPR036869">
    <property type="entry name" value="J_dom_sf"/>
</dbReference>
<accession>A0A9C7Q0D2</accession>
<dbReference type="GO" id="GO:0008270">
    <property type="term" value="F:zinc ion binding"/>
    <property type="evidence" value="ECO:0007669"/>
    <property type="project" value="UniProtKB-KW"/>
</dbReference>
<dbReference type="NCBIfam" id="TIGR02349">
    <property type="entry name" value="DnaJ_bact"/>
    <property type="match status" value="1"/>
</dbReference>
<dbReference type="Gene3D" id="2.10.230.10">
    <property type="entry name" value="Heat shock protein DnaJ, cysteine-rich domain"/>
    <property type="match status" value="1"/>
</dbReference>
<keyword evidence="10" id="KW-1185">Reference proteome</keyword>
<evidence type="ECO:0000259" key="7">
    <source>
        <dbReference type="PROSITE" id="PS50076"/>
    </source>
</evidence>
<evidence type="ECO:0000256" key="5">
    <source>
        <dbReference type="ARBA" id="ARBA00023186"/>
    </source>
</evidence>
<dbReference type="Gene3D" id="2.60.260.20">
    <property type="entry name" value="Urease metallochaperone UreE, N-terminal domain"/>
    <property type="match status" value="2"/>
</dbReference>
<dbReference type="NCBIfam" id="NF008035">
    <property type="entry name" value="PRK10767.1"/>
    <property type="match status" value="1"/>
</dbReference>
<dbReference type="PROSITE" id="PS00636">
    <property type="entry name" value="DNAJ_1"/>
    <property type="match status" value="1"/>
</dbReference>
<dbReference type="GO" id="GO:0051082">
    <property type="term" value="F:unfolded protein binding"/>
    <property type="evidence" value="ECO:0007669"/>
    <property type="project" value="InterPro"/>
</dbReference>
<dbReference type="InterPro" id="IPR001623">
    <property type="entry name" value="DnaJ_domain"/>
</dbReference>
<dbReference type="CDD" id="cd06257">
    <property type="entry name" value="DnaJ"/>
    <property type="match status" value="1"/>
</dbReference>
<evidence type="ECO:0000256" key="6">
    <source>
        <dbReference type="PROSITE-ProRule" id="PRU00546"/>
    </source>
</evidence>
<dbReference type="Pfam" id="PF00226">
    <property type="entry name" value="DnaJ"/>
    <property type="match status" value="1"/>
</dbReference>
<dbReference type="FunFam" id="2.10.230.10:FF:000002">
    <property type="entry name" value="Molecular chaperone DnaJ"/>
    <property type="match status" value="1"/>
</dbReference>
<dbReference type="GO" id="GO:0009408">
    <property type="term" value="P:response to heat"/>
    <property type="evidence" value="ECO:0007669"/>
    <property type="project" value="InterPro"/>
</dbReference>
<keyword evidence="1 6" id="KW-0479">Metal-binding</keyword>
<dbReference type="CDD" id="cd10719">
    <property type="entry name" value="DnaJ_zf"/>
    <property type="match status" value="1"/>
</dbReference>
<dbReference type="InterPro" id="IPR036410">
    <property type="entry name" value="HSP_DnaJ_Cys-rich_dom_sf"/>
</dbReference>
<dbReference type="FunFam" id="2.60.260.20:FF:000005">
    <property type="entry name" value="Chaperone protein dnaJ 1, mitochondrial"/>
    <property type="match status" value="1"/>
</dbReference>
<dbReference type="PROSITE" id="PS51188">
    <property type="entry name" value="ZF_CR"/>
    <property type="match status" value="1"/>
</dbReference>
<keyword evidence="2" id="KW-0677">Repeat</keyword>
<dbReference type="SUPFAM" id="SSF49493">
    <property type="entry name" value="HSP40/DnaJ peptide-binding domain"/>
    <property type="match status" value="2"/>
</dbReference>
<dbReference type="Pfam" id="PF00684">
    <property type="entry name" value="DnaJ_CXXCXGXG"/>
    <property type="match status" value="1"/>
</dbReference>
<dbReference type="InterPro" id="IPR012724">
    <property type="entry name" value="DnaJ"/>
</dbReference>
<dbReference type="Proteomes" id="UP001061958">
    <property type="component" value="Unassembled WGS sequence"/>
</dbReference>
<dbReference type="GO" id="GO:0042026">
    <property type="term" value="P:protein refolding"/>
    <property type="evidence" value="ECO:0007669"/>
    <property type="project" value="TreeGrafter"/>
</dbReference>